<protein>
    <recommendedName>
        <fullName evidence="12">TIR domain-containing protein</fullName>
    </recommendedName>
</protein>
<keyword evidence="3" id="KW-0433">Leucine-rich repeat</keyword>
<evidence type="ECO:0000256" key="5">
    <source>
        <dbReference type="ARBA" id="ARBA00022729"/>
    </source>
</evidence>
<dbReference type="STRING" id="36166.T1GP82"/>
<sequence>MSVEIPSGKKGPWFWGLPGLGIVTILAIFQKLDLSEVELTGIETIKSGYFKSLKNIESITINFADIRKLPEKLFFETCNLKSLYLYSNELEQLPEKLFKSLDKLLVLSLGNNKLRSLHENLFKPLISIENIDLSRNQLNTLNFKSFFEGLYKDGRSLIYNDQEYILSHGGGKRILDLTDNDVISSFHPKELNEDLKSFNITNRWQLKFGLENIDCYCQMYDINLFALSATAFQNLKFLEIDFIKCKNPTKKYLQYYIDSDFKSLIDPSECPGKCTESENRADCSNRGLTEIPRTLNTYYNQNECSYILIGNDWKCDCDNLTFIDLIRNTSQIRDEVKCLANEKYVISTKFDDDQIQEICTESSSGNIIIGLVLGIIFLTTILVTVSFKKELRIWLFAHRICLCWISEEEVDKNRKYDAFICFSEKDEYFVQQIVQELESGPNPYKLCLHFRDWLVGEYISKQIVTSVEDSRRSIFIITNNFLSSMWSRLEFRSACAASLREPIPRIIVILCEEIDELGKLDPEIKAYFNSNTYLKWDDNRFWSRLRYALPHRKSTISNDIELEELKLDS</sequence>
<dbReference type="PRINTS" id="PR01537">
    <property type="entry name" value="INTRLKN1R1F"/>
</dbReference>
<comment type="similarity">
    <text evidence="2">Belongs to the Toll-like receptor family.</text>
</comment>
<evidence type="ECO:0000313" key="13">
    <source>
        <dbReference type="EnsemblMetazoa" id="MESCA005403-PA"/>
    </source>
</evidence>
<dbReference type="AlphaFoldDB" id="T1GP82"/>
<dbReference type="Gene3D" id="3.80.10.10">
    <property type="entry name" value="Ribonuclease Inhibitor"/>
    <property type="match status" value="1"/>
</dbReference>
<dbReference type="PROSITE" id="PS50104">
    <property type="entry name" value="TIR"/>
    <property type="match status" value="1"/>
</dbReference>
<dbReference type="InterPro" id="IPR032675">
    <property type="entry name" value="LRR_dom_sf"/>
</dbReference>
<dbReference type="GO" id="GO:0045087">
    <property type="term" value="P:innate immune response"/>
    <property type="evidence" value="ECO:0007669"/>
    <property type="project" value="TreeGrafter"/>
</dbReference>
<evidence type="ECO:0000256" key="8">
    <source>
        <dbReference type="ARBA" id="ARBA00023136"/>
    </source>
</evidence>
<feature type="domain" description="TIR" evidence="12">
    <location>
        <begin position="414"/>
        <end position="549"/>
    </location>
</feature>
<accession>T1GP82</accession>
<dbReference type="Pfam" id="PF13855">
    <property type="entry name" value="LRR_8"/>
    <property type="match status" value="1"/>
</dbReference>
<dbReference type="HOGENOM" id="CLU_014808_1_0_1"/>
<dbReference type="EMBL" id="CAQQ02148481">
    <property type="status" value="NOT_ANNOTATED_CDS"/>
    <property type="molecule type" value="Genomic_DNA"/>
</dbReference>
<keyword evidence="9" id="KW-0675">Receptor</keyword>
<name>T1GP82_MEGSC</name>
<dbReference type="InterPro" id="IPR000157">
    <property type="entry name" value="TIR_dom"/>
</dbReference>
<evidence type="ECO:0000256" key="10">
    <source>
        <dbReference type="ARBA" id="ARBA00023180"/>
    </source>
</evidence>
<dbReference type="Pfam" id="PF01582">
    <property type="entry name" value="TIR"/>
    <property type="match status" value="1"/>
</dbReference>
<dbReference type="SUPFAM" id="SSF52058">
    <property type="entry name" value="L domain-like"/>
    <property type="match status" value="1"/>
</dbReference>
<keyword evidence="5" id="KW-0732">Signal</keyword>
<evidence type="ECO:0000256" key="4">
    <source>
        <dbReference type="ARBA" id="ARBA00022692"/>
    </source>
</evidence>
<dbReference type="EMBL" id="CAQQ02148482">
    <property type="status" value="NOT_ANNOTATED_CDS"/>
    <property type="molecule type" value="Genomic_DNA"/>
</dbReference>
<keyword evidence="4 11" id="KW-0812">Transmembrane</keyword>
<keyword evidence="8 11" id="KW-0472">Membrane</keyword>
<evidence type="ECO:0000256" key="6">
    <source>
        <dbReference type="ARBA" id="ARBA00022737"/>
    </source>
</evidence>
<keyword evidence="7 11" id="KW-1133">Transmembrane helix</keyword>
<feature type="transmembrane region" description="Helical" evidence="11">
    <location>
        <begin position="12"/>
        <end position="29"/>
    </location>
</feature>
<evidence type="ECO:0000256" key="9">
    <source>
        <dbReference type="ARBA" id="ARBA00023170"/>
    </source>
</evidence>
<dbReference type="InterPro" id="IPR001611">
    <property type="entry name" value="Leu-rich_rpt"/>
</dbReference>
<dbReference type="SMART" id="SM00369">
    <property type="entry name" value="LRR_TYP"/>
    <property type="match status" value="4"/>
</dbReference>
<evidence type="ECO:0000256" key="11">
    <source>
        <dbReference type="SAM" id="Phobius"/>
    </source>
</evidence>
<reference evidence="13" key="2">
    <citation type="submission" date="2015-06" db="UniProtKB">
        <authorList>
            <consortium name="EnsemblMetazoa"/>
        </authorList>
    </citation>
    <scope>IDENTIFICATION</scope>
</reference>
<evidence type="ECO:0000256" key="2">
    <source>
        <dbReference type="ARBA" id="ARBA00009634"/>
    </source>
</evidence>
<evidence type="ECO:0000256" key="3">
    <source>
        <dbReference type="ARBA" id="ARBA00022614"/>
    </source>
</evidence>
<evidence type="ECO:0000256" key="1">
    <source>
        <dbReference type="ARBA" id="ARBA00004167"/>
    </source>
</evidence>
<reference evidence="14" key="1">
    <citation type="submission" date="2013-02" db="EMBL/GenBank/DDBJ databases">
        <authorList>
            <person name="Hughes D."/>
        </authorList>
    </citation>
    <scope>NUCLEOTIDE SEQUENCE</scope>
    <source>
        <strain>Durham</strain>
        <strain evidence="14">NC isolate 2 -- Noor lab</strain>
    </source>
</reference>
<dbReference type="InterPro" id="IPR003591">
    <property type="entry name" value="Leu-rich_rpt_typical-subtyp"/>
</dbReference>
<dbReference type="SMART" id="SM00255">
    <property type="entry name" value="TIR"/>
    <property type="match status" value="1"/>
</dbReference>
<keyword evidence="10" id="KW-0325">Glycoprotein</keyword>
<dbReference type="OMA" id="EHIVFIK"/>
<dbReference type="GO" id="GO:0005886">
    <property type="term" value="C:plasma membrane"/>
    <property type="evidence" value="ECO:0007669"/>
    <property type="project" value="TreeGrafter"/>
</dbReference>
<dbReference type="PROSITE" id="PS51450">
    <property type="entry name" value="LRR"/>
    <property type="match status" value="1"/>
</dbReference>
<proteinExistence type="inferred from homology"/>
<keyword evidence="6" id="KW-0677">Repeat</keyword>
<dbReference type="GO" id="GO:0038023">
    <property type="term" value="F:signaling receptor activity"/>
    <property type="evidence" value="ECO:0007669"/>
    <property type="project" value="TreeGrafter"/>
</dbReference>
<feature type="transmembrane region" description="Helical" evidence="11">
    <location>
        <begin position="367"/>
        <end position="387"/>
    </location>
</feature>
<dbReference type="Proteomes" id="UP000015102">
    <property type="component" value="Unassembled WGS sequence"/>
</dbReference>
<dbReference type="InterPro" id="IPR035897">
    <property type="entry name" value="Toll_tir_struct_dom_sf"/>
</dbReference>
<dbReference type="PANTHER" id="PTHR24365">
    <property type="entry name" value="TOLL-LIKE RECEPTOR"/>
    <property type="match status" value="1"/>
</dbReference>
<organism evidence="13 14">
    <name type="scientific">Megaselia scalaris</name>
    <name type="common">Humpbacked fly</name>
    <name type="synonym">Phora scalaris</name>
    <dbReference type="NCBI Taxonomy" id="36166"/>
    <lineage>
        <taxon>Eukaryota</taxon>
        <taxon>Metazoa</taxon>
        <taxon>Ecdysozoa</taxon>
        <taxon>Arthropoda</taxon>
        <taxon>Hexapoda</taxon>
        <taxon>Insecta</taxon>
        <taxon>Pterygota</taxon>
        <taxon>Neoptera</taxon>
        <taxon>Endopterygota</taxon>
        <taxon>Diptera</taxon>
        <taxon>Brachycera</taxon>
        <taxon>Muscomorpha</taxon>
        <taxon>Platypezoidea</taxon>
        <taxon>Phoridae</taxon>
        <taxon>Megaseliini</taxon>
        <taxon>Megaselia</taxon>
    </lineage>
</organism>
<dbReference type="PANTHER" id="PTHR24365:SF541">
    <property type="entry name" value="PROTEIN TOLL-RELATED"/>
    <property type="match status" value="1"/>
</dbReference>
<evidence type="ECO:0000256" key="7">
    <source>
        <dbReference type="ARBA" id="ARBA00022989"/>
    </source>
</evidence>
<dbReference type="EnsemblMetazoa" id="MESCA005403-RA">
    <property type="protein sequence ID" value="MESCA005403-PA"/>
    <property type="gene ID" value="MESCA005403"/>
</dbReference>
<dbReference type="Gene3D" id="3.40.50.10140">
    <property type="entry name" value="Toll/interleukin-1 receptor homology (TIR) domain"/>
    <property type="match status" value="1"/>
</dbReference>
<keyword evidence="14" id="KW-1185">Reference proteome</keyword>
<dbReference type="SUPFAM" id="SSF52200">
    <property type="entry name" value="Toll/Interleukin receptor TIR domain"/>
    <property type="match status" value="1"/>
</dbReference>
<evidence type="ECO:0000259" key="12">
    <source>
        <dbReference type="PROSITE" id="PS50104"/>
    </source>
</evidence>
<comment type="subcellular location">
    <subcellularLocation>
        <location evidence="1">Membrane</location>
        <topology evidence="1">Single-pass membrane protein</topology>
    </subcellularLocation>
</comment>
<evidence type="ECO:0000313" key="14">
    <source>
        <dbReference type="Proteomes" id="UP000015102"/>
    </source>
</evidence>
<dbReference type="GO" id="GO:0007165">
    <property type="term" value="P:signal transduction"/>
    <property type="evidence" value="ECO:0007669"/>
    <property type="project" value="InterPro"/>
</dbReference>